<evidence type="ECO:0000313" key="13">
    <source>
        <dbReference type="EMBL" id="CAC5393755.1"/>
    </source>
</evidence>
<evidence type="ECO:0000256" key="10">
    <source>
        <dbReference type="ARBA" id="ARBA00023180"/>
    </source>
</evidence>
<dbReference type="FunFam" id="3.80.10.10:FF:001164">
    <property type="entry name" value="GH01279p"/>
    <property type="match status" value="1"/>
</dbReference>
<keyword evidence="3" id="KW-0433">Leucine-rich repeat</keyword>
<evidence type="ECO:0000256" key="8">
    <source>
        <dbReference type="ARBA" id="ARBA00023136"/>
    </source>
</evidence>
<dbReference type="OrthoDB" id="6106195at2759"/>
<keyword evidence="14" id="KW-1185">Reference proteome</keyword>
<dbReference type="SMART" id="SM00369">
    <property type="entry name" value="LRR_TYP"/>
    <property type="match status" value="10"/>
</dbReference>
<sequence length="793" mass="92174">MKIHSQASRICGFFSSNSRDQGLSLPKNIFNHLVSLTVLDLSYNNINPIHEYTFGGLVNLQHFILNNNGIDKIPNDTFQYTPKLVILDLFHNSLYSVTKGMFTGLGNLHQLNLGANFIENIENNAFRSLINLTVLNLFFNSLHLVNQQMFAGLPKLRHLNLMTNQIKEISNHTFENLTDLSILDLSNNKLQSLNEKTFLGLNNLQVLRLNNNKLGYNTEQLPPGCFKPLESLKQLSVQKNNHPRKELYTFILPDETVKDLKMLEILELDVNADDKRILGIGFSSIYNLSSMIFRGFCNFSLYNDTFKFTPNLTHLSIIHCNVIFIGTRTFSLLTKLEYVQLDFFCYDLSSKPYNLIDIILSLSKTQIEVLKMNSVFVREMVPWKMNVLLFETPIRELHITNNDHCAGTRSFPKESSIPALVSLQSLDLSDNWIDKIFLNLTFVTFLNLTGNSLGPFLAENSYMLTETSRLEYICLSKNSIKHLFSKLFVDQPYLRIIDLSLNKLRDVSFDLSYLVNLEILNLSSNAIRFLDDGSMKNIDILLDKSKSIKIDFSNNRFHCDCSRVPFLNWMRISRRHFINFDQYKCIFNNASSSEFNSFEEGIIVLHENCLNYIISIIITCSTIFIFIAALLITAIHRHRQKLRFMFYTFRGRLHFLYYKTKFKNRFRSTKQSENNLDYIYDAFVSYSDEDRAFVLKDCIQNLEEEGNLRLCLHHRDFVPGEDITDNIIHAIESSRKTICIITKSFLQSYYCMFEYNMARMESIHSRNGKNVLFLVFYEHLLPEELPLVLYEVI</sequence>
<evidence type="ECO:0000313" key="14">
    <source>
        <dbReference type="Proteomes" id="UP000507470"/>
    </source>
</evidence>
<evidence type="ECO:0000256" key="7">
    <source>
        <dbReference type="ARBA" id="ARBA00022989"/>
    </source>
</evidence>
<keyword evidence="4 11" id="KW-0812">Transmembrane</keyword>
<evidence type="ECO:0000259" key="12">
    <source>
        <dbReference type="PROSITE" id="PS50104"/>
    </source>
</evidence>
<dbReference type="GO" id="GO:0005886">
    <property type="term" value="C:plasma membrane"/>
    <property type="evidence" value="ECO:0007669"/>
    <property type="project" value="TreeGrafter"/>
</dbReference>
<dbReference type="InterPro" id="IPR001611">
    <property type="entry name" value="Leu-rich_rpt"/>
</dbReference>
<dbReference type="Pfam" id="PF13855">
    <property type="entry name" value="LRR_8"/>
    <property type="match status" value="3"/>
</dbReference>
<dbReference type="GO" id="GO:0006955">
    <property type="term" value="P:immune response"/>
    <property type="evidence" value="ECO:0007669"/>
    <property type="project" value="InterPro"/>
</dbReference>
<reference evidence="13 14" key="1">
    <citation type="submission" date="2020-06" db="EMBL/GenBank/DDBJ databases">
        <authorList>
            <person name="Li R."/>
            <person name="Bekaert M."/>
        </authorList>
    </citation>
    <scope>NUCLEOTIDE SEQUENCE [LARGE SCALE GENOMIC DNA]</scope>
    <source>
        <strain evidence="14">wild</strain>
    </source>
</reference>
<dbReference type="Pfam" id="PF13676">
    <property type="entry name" value="TIR_2"/>
    <property type="match status" value="1"/>
</dbReference>
<feature type="domain" description="TIR" evidence="12">
    <location>
        <begin position="678"/>
        <end position="793"/>
    </location>
</feature>
<dbReference type="PRINTS" id="PR00019">
    <property type="entry name" value="LEURICHRPT"/>
</dbReference>
<evidence type="ECO:0000256" key="5">
    <source>
        <dbReference type="ARBA" id="ARBA00022729"/>
    </source>
</evidence>
<dbReference type="InterPro" id="IPR017241">
    <property type="entry name" value="Toll-like_receptor"/>
</dbReference>
<dbReference type="Proteomes" id="UP000507470">
    <property type="component" value="Unassembled WGS sequence"/>
</dbReference>
<dbReference type="InterPro" id="IPR032675">
    <property type="entry name" value="LRR_dom_sf"/>
</dbReference>
<dbReference type="PANTHER" id="PTHR24365">
    <property type="entry name" value="TOLL-LIKE RECEPTOR"/>
    <property type="match status" value="1"/>
</dbReference>
<dbReference type="PIRSF" id="PIRSF037595">
    <property type="entry name" value="Toll-like_receptor"/>
    <property type="match status" value="1"/>
</dbReference>
<evidence type="ECO:0000256" key="2">
    <source>
        <dbReference type="ARBA" id="ARBA00009634"/>
    </source>
</evidence>
<keyword evidence="7 11" id="KW-1133">Transmembrane helix</keyword>
<dbReference type="PRINTS" id="PR01537">
    <property type="entry name" value="INTRLKN1R1F"/>
</dbReference>
<dbReference type="PROSITE" id="PS50104">
    <property type="entry name" value="TIR"/>
    <property type="match status" value="1"/>
</dbReference>
<feature type="transmembrane region" description="Helical" evidence="11">
    <location>
        <begin position="612"/>
        <end position="635"/>
    </location>
</feature>
<dbReference type="GO" id="GO:0004888">
    <property type="term" value="F:transmembrane signaling receptor activity"/>
    <property type="evidence" value="ECO:0007669"/>
    <property type="project" value="InterPro"/>
</dbReference>
<evidence type="ECO:0000256" key="11">
    <source>
        <dbReference type="SAM" id="Phobius"/>
    </source>
</evidence>
<dbReference type="SMART" id="SM00255">
    <property type="entry name" value="TIR"/>
    <property type="match status" value="1"/>
</dbReference>
<organism evidence="13 14">
    <name type="scientific">Mytilus coruscus</name>
    <name type="common">Sea mussel</name>
    <dbReference type="NCBI Taxonomy" id="42192"/>
    <lineage>
        <taxon>Eukaryota</taxon>
        <taxon>Metazoa</taxon>
        <taxon>Spiralia</taxon>
        <taxon>Lophotrochozoa</taxon>
        <taxon>Mollusca</taxon>
        <taxon>Bivalvia</taxon>
        <taxon>Autobranchia</taxon>
        <taxon>Pteriomorphia</taxon>
        <taxon>Mytilida</taxon>
        <taxon>Mytiloidea</taxon>
        <taxon>Mytilidae</taxon>
        <taxon>Mytilinae</taxon>
        <taxon>Mytilus</taxon>
    </lineage>
</organism>
<keyword evidence="6" id="KW-0677">Repeat</keyword>
<keyword evidence="8 11" id="KW-0472">Membrane</keyword>
<evidence type="ECO:0000256" key="4">
    <source>
        <dbReference type="ARBA" id="ARBA00022692"/>
    </source>
</evidence>
<dbReference type="Gene3D" id="3.40.50.10140">
    <property type="entry name" value="Toll/interleukin-1 receptor homology (TIR) domain"/>
    <property type="match status" value="1"/>
</dbReference>
<keyword evidence="10" id="KW-0325">Glycoprotein</keyword>
<comment type="similarity">
    <text evidence="2">Belongs to the Toll-like receptor family.</text>
</comment>
<dbReference type="InterPro" id="IPR035897">
    <property type="entry name" value="Toll_tir_struct_dom_sf"/>
</dbReference>
<dbReference type="GO" id="GO:0002224">
    <property type="term" value="P:toll-like receptor signaling pathway"/>
    <property type="evidence" value="ECO:0007669"/>
    <property type="project" value="InterPro"/>
</dbReference>
<dbReference type="Gene3D" id="3.80.10.10">
    <property type="entry name" value="Ribonuclease Inhibitor"/>
    <property type="match status" value="3"/>
</dbReference>
<evidence type="ECO:0000256" key="6">
    <source>
        <dbReference type="ARBA" id="ARBA00022737"/>
    </source>
</evidence>
<evidence type="ECO:0000256" key="3">
    <source>
        <dbReference type="ARBA" id="ARBA00022614"/>
    </source>
</evidence>
<dbReference type="InterPro" id="IPR000157">
    <property type="entry name" value="TIR_dom"/>
</dbReference>
<keyword evidence="5" id="KW-0732">Signal</keyword>
<evidence type="ECO:0000256" key="1">
    <source>
        <dbReference type="ARBA" id="ARBA00004479"/>
    </source>
</evidence>
<dbReference type="EMBL" id="CACVKT020005208">
    <property type="protein sequence ID" value="CAC5393755.1"/>
    <property type="molecule type" value="Genomic_DNA"/>
</dbReference>
<name>A0A6J8CBH4_MYTCO</name>
<accession>A0A6J8CBH4</accession>
<gene>
    <name evidence="13" type="ORF">MCOR_28584</name>
</gene>
<dbReference type="PROSITE" id="PS51450">
    <property type="entry name" value="LRR"/>
    <property type="match status" value="7"/>
</dbReference>
<dbReference type="PANTHER" id="PTHR24365:SF541">
    <property type="entry name" value="PROTEIN TOLL-RELATED"/>
    <property type="match status" value="1"/>
</dbReference>
<comment type="subcellular location">
    <subcellularLocation>
        <location evidence="1">Membrane</location>
        <topology evidence="1">Single-pass type I membrane protein</topology>
    </subcellularLocation>
</comment>
<proteinExistence type="inferred from homology"/>
<dbReference type="SMART" id="SM00365">
    <property type="entry name" value="LRR_SD22"/>
    <property type="match status" value="8"/>
</dbReference>
<evidence type="ECO:0000256" key="9">
    <source>
        <dbReference type="ARBA" id="ARBA00023170"/>
    </source>
</evidence>
<protein>
    <recommendedName>
        <fullName evidence="12">TIR domain-containing protein</fullName>
    </recommendedName>
</protein>
<dbReference type="AlphaFoldDB" id="A0A6J8CBH4"/>
<dbReference type="InterPro" id="IPR003591">
    <property type="entry name" value="Leu-rich_rpt_typical-subtyp"/>
</dbReference>
<keyword evidence="9" id="KW-0675">Receptor</keyword>
<dbReference type="SUPFAM" id="SSF52058">
    <property type="entry name" value="L domain-like"/>
    <property type="match status" value="2"/>
</dbReference>
<dbReference type="SUPFAM" id="SSF52200">
    <property type="entry name" value="Toll/Interleukin receptor TIR domain"/>
    <property type="match status" value="1"/>
</dbReference>